<evidence type="ECO:0000313" key="2">
    <source>
        <dbReference type="EMBL" id="AFV00315.1"/>
    </source>
</evidence>
<feature type="domain" description="Aminoglycoside phosphotransferase" evidence="1">
    <location>
        <begin position="30"/>
        <end position="241"/>
    </location>
</feature>
<dbReference type="InterPro" id="IPR011009">
    <property type="entry name" value="Kinase-like_dom_sf"/>
</dbReference>
<accession>K4KMB0</accession>
<dbReference type="EMBL" id="CP003746">
    <property type="protein sequence ID" value="AFV00315.1"/>
    <property type="molecule type" value="Genomic_DNA"/>
</dbReference>
<protein>
    <submittedName>
        <fullName evidence="2">Aminoglycoside phosphotransferase</fullName>
    </submittedName>
</protein>
<proteinExistence type="predicted"/>
<evidence type="ECO:0000313" key="3">
    <source>
        <dbReference type="Proteomes" id="UP000000466"/>
    </source>
</evidence>
<dbReference type="Proteomes" id="UP000000466">
    <property type="component" value="Chromosome"/>
</dbReference>
<dbReference type="AlphaFoldDB" id="K4KMB0"/>
<keyword evidence="3" id="KW-1185">Reference proteome</keyword>
<dbReference type="InterPro" id="IPR052077">
    <property type="entry name" value="CcrZ_PhaseVar_Mediator"/>
</dbReference>
<dbReference type="OrthoDB" id="179763at2"/>
<dbReference type="eggNOG" id="COG0510">
    <property type="taxonomic scope" value="Bacteria"/>
</dbReference>
<dbReference type="Pfam" id="PF01636">
    <property type="entry name" value="APH"/>
    <property type="match status" value="1"/>
</dbReference>
<dbReference type="RefSeq" id="WP_015048467.1">
    <property type="nucleotide sequence ID" value="NC_018868.3"/>
</dbReference>
<dbReference type="HOGENOM" id="CLU_778206_0_0_6"/>
<dbReference type="PANTHER" id="PTHR40086:SF1">
    <property type="entry name" value="CELL CYCLE REGULATOR CCRZ"/>
    <property type="match status" value="1"/>
</dbReference>
<name>K4KMB0_SIMAS</name>
<dbReference type="KEGG" id="saga:M5M_15910"/>
<gene>
    <name evidence="2" type="ordered locus">M5M_15910</name>
</gene>
<dbReference type="SUPFAM" id="SSF56112">
    <property type="entry name" value="Protein kinase-like (PK-like)"/>
    <property type="match status" value="1"/>
</dbReference>
<evidence type="ECO:0000259" key="1">
    <source>
        <dbReference type="Pfam" id="PF01636"/>
    </source>
</evidence>
<sequence>MLPEFADPLLHAELADAGIHGLKPVAPLCMGTSNQNFLATSQGESWVLRVNSRHTTELCPREREVACWRLAAAAGLAPELRFVSGDYRYYLSRYVHTEPPWHKRYPNDLKTVRMLHELLTSLQFLPKTARVITPATQWQHYRDLLAQYAPTFDAHQREAFNALLAQEDKIEEAIAGLQDSQQLSFCHRDLNPHNLLVHQDRLVCIDFEYSCVSDRRVDLATLLACHTLTNDQARRLLQLQSYGVSARELAWARQVYWAYAASWSLIMWHKGVGSPNWIRDALYQLHA</sequence>
<dbReference type="Gene3D" id="3.90.1200.10">
    <property type="match status" value="1"/>
</dbReference>
<dbReference type="InterPro" id="IPR002575">
    <property type="entry name" value="Aminoglycoside_PTrfase"/>
</dbReference>
<organism evidence="2 3">
    <name type="scientific">Simiduia agarivorans (strain DSM 21679 / JCM 13881 / BCRC 17597 / SA1)</name>
    <dbReference type="NCBI Taxonomy" id="1117647"/>
    <lineage>
        <taxon>Bacteria</taxon>
        <taxon>Pseudomonadati</taxon>
        <taxon>Pseudomonadota</taxon>
        <taxon>Gammaproteobacteria</taxon>
        <taxon>Cellvibrionales</taxon>
        <taxon>Cellvibrionaceae</taxon>
        <taxon>Simiduia</taxon>
    </lineage>
</organism>
<dbReference type="GO" id="GO:0016740">
    <property type="term" value="F:transferase activity"/>
    <property type="evidence" value="ECO:0007669"/>
    <property type="project" value="UniProtKB-KW"/>
</dbReference>
<dbReference type="PANTHER" id="PTHR40086">
    <property type="entry name" value="PHOSPHOTRANSFERASE YTMP-RELATED"/>
    <property type="match status" value="1"/>
</dbReference>
<dbReference type="Gene3D" id="3.30.200.20">
    <property type="entry name" value="Phosphorylase Kinase, domain 1"/>
    <property type="match status" value="1"/>
</dbReference>
<reference evidence="2 3" key="1">
    <citation type="journal article" date="2013" name="Genome Announc.">
        <title>Complete genome sequence of Simiduia agarivorans SA1(T), a marine bacterium able to degrade a variety of polysaccharides.</title>
        <authorList>
            <person name="Lin S.Y."/>
            <person name="Shieh W.Y."/>
            <person name="Chen J.S."/>
            <person name="Tang S.L."/>
        </authorList>
    </citation>
    <scope>NUCLEOTIDE SEQUENCE [LARGE SCALE GENOMIC DNA]</scope>
    <source>
        <strain evidence="3">DSM 21679 / JCM 13881 / BCRC 17597 / SA1</strain>
    </source>
</reference>
<dbReference type="STRING" id="1117647.M5M_15910"/>